<accession>A0AAP0NRS5</accession>
<dbReference type="EMBL" id="JBBNAF010000009">
    <property type="protein sequence ID" value="KAK9114041.1"/>
    <property type="molecule type" value="Genomic_DNA"/>
</dbReference>
<gene>
    <name evidence="2" type="ORF">Syun_020838</name>
</gene>
<dbReference type="Proteomes" id="UP001420932">
    <property type="component" value="Unassembled WGS sequence"/>
</dbReference>
<feature type="chain" id="PRO_5042824597" evidence="1">
    <location>
        <begin position="44"/>
        <end position="144"/>
    </location>
</feature>
<comment type="caution">
    <text evidence="2">The sequence shown here is derived from an EMBL/GenBank/DDBJ whole genome shotgun (WGS) entry which is preliminary data.</text>
</comment>
<keyword evidence="1" id="KW-0732">Signal</keyword>
<proteinExistence type="predicted"/>
<keyword evidence="3" id="KW-1185">Reference proteome</keyword>
<dbReference type="AlphaFoldDB" id="A0AAP0NRS5"/>
<evidence type="ECO:0000256" key="1">
    <source>
        <dbReference type="SAM" id="SignalP"/>
    </source>
</evidence>
<protein>
    <submittedName>
        <fullName evidence="2">Uncharacterized protein</fullName>
    </submittedName>
</protein>
<feature type="signal peptide" evidence="1">
    <location>
        <begin position="1"/>
        <end position="43"/>
    </location>
</feature>
<evidence type="ECO:0000313" key="2">
    <source>
        <dbReference type="EMBL" id="KAK9114041.1"/>
    </source>
</evidence>
<name>A0AAP0NRS5_9MAGN</name>
<evidence type="ECO:0000313" key="3">
    <source>
        <dbReference type="Proteomes" id="UP001420932"/>
    </source>
</evidence>
<sequence length="144" mass="15977">MSGPGFLPALAPPPVIALHFGKPEHSLYLLELMLILILPYVTSTGSDPHEWCNDCPAVSDYSLNFKGQFEEGPYQVSWGSAQSKVLSIIVEVAAFFNATRKPEVVGFREIDLGHIWGEWSEGRDLLVQSRSIMQERALALEATF</sequence>
<organism evidence="2 3">
    <name type="scientific">Stephania yunnanensis</name>
    <dbReference type="NCBI Taxonomy" id="152371"/>
    <lineage>
        <taxon>Eukaryota</taxon>
        <taxon>Viridiplantae</taxon>
        <taxon>Streptophyta</taxon>
        <taxon>Embryophyta</taxon>
        <taxon>Tracheophyta</taxon>
        <taxon>Spermatophyta</taxon>
        <taxon>Magnoliopsida</taxon>
        <taxon>Ranunculales</taxon>
        <taxon>Menispermaceae</taxon>
        <taxon>Menispermoideae</taxon>
        <taxon>Cissampelideae</taxon>
        <taxon>Stephania</taxon>
    </lineage>
</organism>
<reference evidence="2 3" key="1">
    <citation type="submission" date="2024-01" db="EMBL/GenBank/DDBJ databases">
        <title>Genome assemblies of Stephania.</title>
        <authorList>
            <person name="Yang L."/>
        </authorList>
    </citation>
    <scope>NUCLEOTIDE SEQUENCE [LARGE SCALE GENOMIC DNA]</scope>
    <source>
        <strain evidence="2">YNDBR</strain>
        <tissue evidence="2">Leaf</tissue>
    </source>
</reference>